<protein>
    <submittedName>
        <fullName evidence="8">Threonine dehydrogenase-like Zn-dependent dehydrogenase</fullName>
    </submittedName>
</protein>
<dbReference type="PANTHER" id="PTHR42813">
    <property type="entry name" value="ZINC-TYPE ALCOHOL DEHYDROGENASE-LIKE"/>
    <property type="match status" value="1"/>
</dbReference>
<evidence type="ECO:0000256" key="2">
    <source>
        <dbReference type="ARBA" id="ARBA00008072"/>
    </source>
</evidence>
<comment type="caution">
    <text evidence="8">The sequence shown here is derived from an EMBL/GenBank/DDBJ whole genome shotgun (WGS) entry which is preliminary data.</text>
</comment>
<keyword evidence="4" id="KW-0862">Zinc</keyword>
<dbReference type="Gene3D" id="3.40.50.720">
    <property type="entry name" value="NAD(P)-binding Rossmann-like Domain"/>
    <property type="match status" value="1"/>
</dbReference>
<keyword evidence="5" id="KW-0520">NAD</keyword>
<evidence type="ECO:0000256" key="4">
    <source>
        <dbReference type="ARBA" id="ARBA00022833"/>
    </source>
</evidence>
<dbReference type="PANTHER" id="PTHR42813:SF3">
    <property type="entry name" value="GLUTATHIONE-INDEPENDENT FORMALDEHYDE DEHYDROGENASE"/>
    <property type="match status" value="1"/>
</dbReference>
<dbReference type="Pfam" id="PF08240">
    <property type="entry name" value="ADH_N"/>
    <property type="match status" value="1"/>
</dbReference>
<feature type="domain" description="Alcohol dehydrogenase-like N-terminal" evidence="7">
    <location>
        <begin position="25"/>
        <end position="137"/>
    </location>
</feature>
<comment type="similarity">
    <text evidence="2">Belongs to the zinc-containing alcohol dehydrogenase family.</text>
</comment>
<evidence type="ECO:0000256" key="5">
    <source>
        <dbReference type="ARBA" id="ARBA00023027"/>
    </source>
</evidence>
<dbReference type="RefSeq" id="WP_142046945.1">
    <property type="nucleotide sequence ID" value="NZ_VFPA01000001.1"/>
</dbReference>
<organism evidence="8 9">
    <name type="scientific">Pseudonocardia kunmingensis</name>
    <dbReference type="NCBI Taxonomy" id="630975"/>
    <lineage>
        <taxon>Bacteria</taxon>
        <taxon>Bacillati</taxon>
        <taxon>Actinomycetota</taxon>
        <taxon>Actinomycetes</taxon>
        <taxon>Pseudonocardiales</taxon>
        <taxon>Pseudonocardiaceae</taxon>
        <taxon>Pseudonocardia</taxon>
    </lineage>
</organism>
<feature type="domain" description="Alcohol dehydrogenase-like C-terminal" evidence="6">
    <location>
        <begin position="188"/>
        <end position="258"/>
    </location>
</feature>
<evidence type="ECO:0000259" key="7">
    <source>
        <dbReference type="Pfam" id="PF08240"/>
    </source>
</evidence>
<dbReference type="GO" id="GO:0046872">
    <property type="term" value="F:metal ion binding"/>
    <property type="evidence" value="ECO:0007669"/>
    <property type="project" value="UniProtKB-KW"/>
</dbReference>
<gene>
    <name evidence="8" type="ORF">FB558_0024</name>
</gene>
<dbReference type="Gene3D" id="3.90.180.10">
    <property type="entry name" value="Medium-chain alcohol dehydrogenases, catalytic domain"/>
    <property type="match status" value="1"/>
</dbReference>
<dbReference type="AlphaFoldDB" id="A0A543DVE7"/>
<dbReference type="CDD" id="cd08282">
    <property type="entry name" value="PFDH_like"/>
    <property type="match status" value="1"/>
</dbReference>
<dbReference type="SUPFAM" id="SSF51735">
    <property type="entry name" value="NAD(P)-binding Rossmann-fold domains"/>
    <property type="match status" value="1"/>
</dbReference>
<dbReference type="InterPro" id="IPR013154">
    <property type="entry name" value="ADH-like_N"/>
</dbReference>
<proteinExistence type="inferred from homology"/>
<name>A0A543DVE7_9PSEU</name>
<dbReference type="Pfam" id="PF00107">
    <property type="entry name" value="ADH_zinc_N"/>
    <property type="match status" value="1"/>
</dbReference>
<dbReference type="SUPFAM" id="SSF50129">
    <property type="entry name" value="GroES-like"/>
    <property type="match status" value="1"/>
</dbReference>
<keyword evidence="9" id="KW-1185">Reference proteome</keyword>
<evidence type="ECO:0000256" key="3">
    <source>
        <dbReference type="ARBA" id="ARBA00022723"/>
    </source>
</evidence>
<dbReference type="InterPro" id="IPR011032">
    <property type="entry name" value="GroES-like_sf"/>
</dbReference>
<evidence type="ECO:0000313" key="8">
    <source>
        <dbReference type="EMBL" id="TQM13292.1"/>
    </source>
</evidence>
<dbReference type="OrthoDB" id="241504at2"/>
<dbReference type="InterPro" id="IPR013149">
    <property type="entry name" value="ADH-like_C"/>
</dbReference>
<accession>A0A543DVE7</accession>
<reference evidence="8 9" key="1">
    <citation type="submission" date="2019-06" db="EMBL/GenBank/DDBJ databases">
        <title>Sequencing the genomes of 1000 actinobacteria strains.</title>
        <authorList>
            <person name="Klenk H.-P."/>
        </authorList>
    </citation>
    <scope>NUCLEOTIDE SEQUENCE [LARGE SCALE GENOMIC DNA]</scope>
    <source>
        <strain evidence="8 9">DSM 45301</strain>
    </source>
</reference>
<evidence type="ECO:0000256" key="1">
    <source>
        <dbReference type="ARBA" id="ARBA00001947"/>
    </source>
</evidence>
<comment type="cofactor">
    <cofactor evidence="1">
        <name>Zn(2+)</name>
        <dbReference type="ChEBI" id="CHEBI:29105"/>
    </cofactor>
</comment>
<evidence type="ECO:0000313" key="9">
    <source>
        <dbReference type="Proteomes" id="UP000315677"/>
    </source>
</evidence>
<dbReference type="Proteomes" id="UP000315677">
    <property type="component" value="Unassembled WGS sequence"/>
</dbReference>
<evidence type="ECO:0000259" key="6">
    <source>
        <dbReference type="Pfam" id="PF00107"/>
    </source>
</evidence>
<dbReference type="InterPro" id="IPR036291">
    <property type="entry name" value="NAD(P)-bd_dom_sf"/>
</dbReference>
<dbReference type="EMBL" id="VFPA01000001">
    <property type="protein sequence ID" value="TQM13292.1"/>
    <property type="molecule type" value="Genomic_DNA"/>
</dbReference>
<sequence>MKALVYEGARKVSVQDVPDARIERPTDVLVRITATNICGSDLHMYEGRTDFETGRVFGHENLGEVVEVGDGVDKVQVGERVVLPFNISCGFCKNCERGLTNYCLTTQPEPQMAGAAYGFAYMGPWQGGQAEMLRVPYGDHNCLRLGEDAAEKENDYVMLADIFPTGYHATEMAGVVPGDSVVVYGGGPVGLMAALSATIKGAAKVMVVDRHPDRLRLAEEIGAIAIDDSKTDPVQFVLDQTMGLGADRGCECVGFQAHDPQGTEHPEMTLNNLVKSVRFTGGIGSVGVYVPQDPGGPDEMAQQGAVAFDYGLHWFKGQTMGSGQCPVKKYNRRLRDLVAAGKATPSWIVSHELPLAQAPEAYEHFDNRDDGWTKVVLKPAMAG</sequence>
<keyword evidence="3" id="KW-0479">Metal-binding</keyword>